<keyword evidence="7" id="KW-1185">Reference proteome</keyword>
<dbReference type="InterPro" id="IPR008972">
    <property type="entry name" value="Cupredoxin"/>
</dbReference>
<evidence type="ECO:0000256" key="1">
    <source>
        <dbReference type="ARBA" id="ARBA00004418"/>
    </source>
</evidence>
<dbReference type="PANTHER" id="PTHR42838:SF2">
    <property type="entry name" value="NITROUS-OXIDE REDUCTASE"/>
    <property type="match status" value="1"/>
</dbReference>
<dbReference type="InterPro" id="IPR028096">
    <property type="entry name" value="EfeO_Cupredoxin"/>
</dbReference>
<feature type="signal peptide" evidence="4">
    <location>
        <begin position="1"/>
        <end position="25"/>
    </location>
</feature>
<comment type="caution">
    <text evidence="6">The sequence shown here is derived from an EMBL/GenBank/DDBJ whole genome shotgun (WGS) entry which is preliminary data.</text>
</comment>
<proteinExistence type="predicted"/>
<dbReference type="SUPFAM" id="SSF49503">
    <property type="entry name" value="Cupredoxins"/>
    <property type="match status" value="1"/>
</dbReference>
<dbReference type="Pfam" id="PF13473">
    <property type="entry name" value="Cupredoxin_1"/>
    <property type="match status" value="1"/>
</dbReference>
<gene>
    <name evidence="6" type="ORF">SNE35_11875</name>
</gene>
<dbReference type="RefSeq" id="WP_320423096.1">
    <property type="nucleotide sequence ID" value="NZ_JAXCLA010000003.1"/>
</dbReference>
<organism evidence="6 7">
    <name type="scientific">Roseateles agri</name>
    <dbReference type="NCBI Taxonomy" id="3098619"/>
    <lineage>
        <taxon>Bacteria</taxon>
        <taxon>Pseudomonadati</taxon>
        <taxon>Pseudomonadota</taxon>
        <taxon>Betaproteobacteria</taxon>
        <taxon>Burkholderiales</taxon>
        <taxon>Sphaerotilaceae</taxon>
        <taxon>Roseateles</taxon>
    </lineage>
</organism>
<reference evidence="6 7" key="1">
    <citation type="submission" date="2023-11" db="EMBL/GenBank/DDBJ databases">
        <title>Paucibacter sp. nov., isolated from fresh soil in Korea.</title>
        <authorList>
            <person name="Le N.T.T."/>
        </authorList>
    </citation>
    <scope>NUCLEOTIDE SEQUENCE [LARGE SCALE GENOMIC DNA]</scope>
    <source>
        <strain evidence="6 7">R3-3</strain>
    </source>
</reference>
<keyword evidence="4" id="KW-0732">Signal</keyword>
<accession>A0ABU5DGE2</accession>
<keyword evidence="3" id="KW-0186">Copper</keyword>
<dbReference type="EMBL" id="JAXCLA010000003">
    <property type="protein sequence ID" value="MDY0745209.1"/>
    <property type="molecule type" value="Genomic_DNA"/>
</dbReference>
<name>A0ABU5DGE2_9BURK</name>
<sequence length="120" mass="13220">MTMMMKRRTVLPLVAGLLAAGLTRAQPAPRVIEITAQRFRFTPRVIPLKAGEHVLLKITALDFPHGFFVPDFDKRVDLVPGRAVEFALTAPGPGKLHFLCDNFCGEGHEGMDGYFEVAKA</sequence>
<dbReference type="PROSITE" id="PS50857">
    <property type="entry name" value="COX2_CUA"/>
    <property type="match status" value="1"/>
</dbReference>
<evidence type="ECO:0000313" key="6">
    <source>
        <dbReference type="EMBL" id="MDY0745209.1"/>
    </source>
</evidence>
<feature type="domain" description="Cytochrome oxidase subunit II copper A binding" evidence="5">
    <location>
        <begin position="27"/>
        <end position="120"/>
    </location>
</feature>
<evidence type="ECO:0000256" key="4">
    <source>
        <dbReference type="SAM" id="SignalP"/>
    </source>
</evidence>
<feature type="chain" id="PRO_5046040477" evidence="4">
    <location>
        <begin position="26"/>
        <end position="120"/>
    </location>
</feature>
<comment type="subcellular location">
    <subcellularLocation>
        <location evidence="1">Periplasm</location>
    </subcellularLocation>
</comment>
<evidence type="ECO:0000313" key="7">
    <source>
        <dbReference type="Proteomes" id="UP001285263"/>
    </source>
</evidence>
<dbReference type="InterPro" id="IPR051403">
    <property type="entry name" value="NosZ/Cyto_c_oxidase_sub2"/>
</dbReference>
<dbReference type="PANTHER" id="PTHR42838">
    <property type="entry name" value="CYTOCHROME C OXIDASE SUBUNIT II"/>
    <property type="match status" value="1"/>
</dbReference>
<protein>
    <submittedName>
        <fullName evidence="6">Cupredoxin domain-containing protein</fullName>
    </submittedName>
</protein>
<dbReference type="Proteomes" id="UP001285263">
    <property type="component" value="Unassembled WGS sequence"/>
</dbReference>
<evidence type="ECO:0000259" key="5">
    <source>
        <dbReference type="PROSITE" id="PS50857"/>
    </source>
</evidence>
<evidence type="ECO:0000256" key="2">
    <source>
        <dbReference type="ARBA" id="ARBA00022723"/>
    </source>
</evidence>
<dbReference type="Gene3D" id="2.60.40.420">
    <property type="entry name" value="Cupredoxins - blue copper proteins"/>
    <property type="match status" value="1"/>
</dbReference>
<dbReference type="InterPro" id="IPR002429">
    <property type="entry name" value="CcO_II-like_C"/>
</dbReference>
<keyword evidence="2" id="KW-0479">Metal-binding</keyword>
<evidence type="ECO:0000256" key="3">
    <source>
        <dbReference type="ARBA" id="ARBA00023008"/>
    </source>
</evidence>